<feature type="region of interest" description="Disordered" evidence="1">
    <location>
        <begin position="108"/>
        <end position="127"/>
    </location>
</feature>
<dbReference type="InterPro" id="IPR019074">
    <property type="entry name" value="YabQ"/>
</dbReference>
<dbReference type="NCBIfam" id="TIGR02893">
    <property type="entry name" value="spore_yabQ"/>
    <property type="match status" value="1"/>
</dbReference>
<reference evidence="3" key="2">
    <citation type="submission" date="2021-04" db="EMBL/GenBank/DDBJ databases">
        <authorList>
            <person name="Gilroy R."/>
        </authorList>
    </citation>
    <scope>NUCLEOTIDE SEQUENCE</scope>
    <source>
        <strain evidence="3">CHK33-5263</strain>
    </source>
</reference>
<dbReference type="EMBL" id="DXBS01000113">
    <property type="protein sequence ID" value="HIZ24988.1"/>
    <property type="molecule type" value="Genomic_DNA"/>
</dbReference>
<feature type="transmembrane region" description="Helical" evidence="2">
    <location>
        <begin position="38"/>
        <end position="58"/>
    </location>
</feature>
<keyword evidence="2" id="KW-0812">Transmembrane</keyword>
<keyword evidence="2" id="KW-0472">Membrane</keyword>
<evidence type="ECO:0000313" key="4">
    <source>
        <dbReference type="Proteomes" id="UP000824044"/>
    </source>
</evidence>
<gene>
    <name evidence="3" type="ORF">H9812_05920</name>
</gene>
<name>A0A9D2IVH8_9FIRM</name>
<protein>
    <submittedName>
        <fullName evidence="3">Spore cortex biosynthesis protein YabQ</fullName>
    </submittedName>
</protein>
<dbReference type="AlphaFoldDB" id="A0A9D2IVH8"/>
<accession>A0A9D2IVH8</accession>
<dbReference type="Pfam" id="PF09578">
    <property type="entry name" value="Spore_YabQ"/>
    <property type="match status" value="1"/>
</dbReference>
<comment type="caution">
    <text evidence="3">The sequence shown here is derived from an EMBL/GenBank/DDBJ whole genome shotgun (WGS) entry which is preliminary data.</text>
</comment>
<evidence type="ECO:0000256" key="1">
    <source>
        <dbReference type="SAM" id="MobiDB-lite"/>
    </source>
</evidence>
<sequence length="127" mass="14249">MSGIDTFYVFLVSVACGTAGGLLYDAVTLLRSPFGGKWVRYGADLFFCGLFAALYLWVSVALGFPALRLYAFCACLIGFWLYAKSFHKIVAFLAKKIYNRRKPIQKGKKLCQKRGARDLRRKKSEGS</sequence>
<evidence type="ECO:0000256" key="2">
    <source>
        <dbReference type="SAM" id="Phobius"/>
    </source>
</evidence>
<reference evidence="3" key="1">
    <citation type="journal article" date="2021" name="PeerJ">
        <title>Extensive microbial diversity within the chicken gut microbiome revealed by metagenomics and culture.</title>
        <authorList>
            <person name="Gilroy R."/>
            <person name="Ravi A."/>
            <person name="Getino M."/>
            <person name="Pursley I."/>
            <person name="Horton D.L."/>
            <person name="Alikhan N.F."/>
            <person name="Baker D."/>
            <person name="Gharbi K."/>
            <person name="Hall N."/>
            <person name="Watson M."/>
            <person name="Adriaenssens E.M."/>
            <person name="Foster-Nyarko E."/>
            <person name="Jarju S."/>
            <person name="Secka A."/>
            <person name="Antonio M."/>
            <person name="Oren A."/>
            <person name="Chaudhuri R.R."/>
            <person name="La Ragione R."/>
            <person name="Hildebrand F."/>
            <person name="Pallen M.J."/>
        </authorList>
    </citation>
    <scope>NUCLEOTIDE SEQUENCE</scope>
    <source>
        <strain evidence="3">CHK33-5263</strain>
    </source>
</reference>
<dbReference type="Proteomes" id="UP000824044">
    <property type="component" value="Unassembled WGS sequence"/>
</dbReference>
<feature type="transmembrane region" description="Helical" evidence="2">
    <location>
        <begin position="6"/>
        <end position="26"/>
    </location>
</feature>
<proteinExistence type="predicted"/>
<organism evidence="3 4">
    <name type="scientific">Candidatus Gallimonas intestinigallinarum</name>
    <dbReference type="NCBI Taxonomy" id="2838604"/>
    <lineage>
        <taxon>Bacteria</taxon>
        <taxon>Bacillati</taxon>
        <taxon>Bacillota</taxon>
        <taxon>Clostridia</taxon>
        <taxon>Candidatus Gallimonas</taxon>
    </lineage>
</organism>
<feature type="transmembrane region" description="Helical" evidence="2">
    <location>
        <begin position="64"/>
        <end position="83"/>
    </location>
</feature>
<keyword evidence="2" id="KW-1133">Transmembrane helix</keyword>
<evidence type="ECO:0000313" key="3">
    <source>
        <dbReference type="EMBL" id="HIZ24988.1"/>
    </source>
</evidence>